<gene>
    <name evidence="7" type="ORF">ERS852557_00493</name>
</gene>
<proteinExistence type="inferred from homology"/>
<dbReference type="RefSeq" id="WP_081030308.1">
    <property type="nucleotide sequence ID" value="NZ_CZBI01000001.1"/>
</dbReference>
<sequence length="385" mass="42806">MKLNKYFMLGLVSLTFAACSNEEEKNVTTDNTEGKVYVSLSLGSAKSRSLGESAEGKTNNIKNLKVFFYTSSNQYVNYVVDQAVLNKAVTDLAKAQSATIELTEVPGSADRIYIIANEKEKNPIAIGSWAAVENTDIYLVNQVQESFTTFSNEESTMTGYSKITSNTEVTLKPVTCRLEVQNFIAQKAPDSFLGKDIEKFDVKGIYINSFYAQGKLGNIADNNREQVDMKEKGFNATAYADYKYLFDEPTYAPTENPTATSTTYTTGNGIWKVSPVQSTNENQPKKWWGYSVLKGYVPHLIIKLDVTYDGDSAPVERYLTIHQYKIAAGSTPLDTFERGNAYRIENLMFDATNLTEEPYEETKTVSATVSVSPWTGVDILPDFGN</sequence>
<reference evidence="7 8" key="1">
    <citation type="submission" date="2015-09" db="EMBL/GenBank/DDBJ databases">
        <authorList>
            <consortium name="Pathogen Informatics"/>
        </authorList>
    </citation>
    <scope>NUCLEOTIDE SEQUENCE [LARGE SCALE GENOMIC DNA]</scope>
    <source>
        <strain evidence="7 8">2789STDY5834945</strain>
    </source>
</reference>
<accession>A0A174N3K4</accession>
<dbReference type="AlphaFoldDB" id="A0A174N3K4"/>
<keyword evidence="4" id="KW-0281">Fimbrium</keyword>
<evidence type="ECO:0000313" key="7">
    <source>
        <dbReference type="EMBL" id="CUP40880.1"/>
    </source>
</evidence>
<feature type="domain" description="Major fimbrial subunit protein N-terminal" evidence="6">
    <location>
        <begin position="37"/>
        <end position="164"/>
    </location>
</feature>
<feature type="signal peptide" evidence="5">
    <location>
        <begin position="1"/>
        <end position="17"/>
    </location>
</feature>
<keyword evidence="3 5" id="KW-0732">Signal</keyword>
<evidence type="ECO:0000259" key="6">
    <source>
        <dbReference type="Pfam" id="PF06321"/>
    </source>
</evidence>
<evidence type="ECO:0000256" key="5">
    <source>
        <dbReference type="SAM" id="SignalP"/>
    </source>
</evidence>
<dbReference type="Pfam" id="PF06321">
    <property type="entry name" value="P_gingi_FimA"/>
    <property type="match status" value="1"/>
</dbReference>
<dbReference type="Gene3D" id="2.60.40.2580">
    <property type="match status" value="1"/>
</dbReference>
<comment type="subcellular location">
    <subcellularLocation>
        <location evidence="1">Fimbrium</location>
    </subcellularLocation>
</comment>
<feature type="chain" id="PRO_5008028553" evidence="5">
    <location>
        <begin position="18"/>
        <end position="385"/>
    </location>
</feature>
<organism evidence="7 8">
    <name type="scientific">Bacteroides thetaiotaomicron</name>
    <dbReference type="NCBI Taxonomy" id="818"/>
    <lineage>
        <taxon>Bacteria</taxon>
        <taxon>Pseudomonadati</taxon>
        <taxon>Bacteroidota</taxon>
        <taxon>Bacteroidia</taxon>
        <taxon>Bacteroidales</taxon>
        <taxon>Bacteroidaceae</taxon>
        <taxon>Bacteroides</taxon>
    </lineage>
</organism>
<dbReference type="InterPro" id="IPR029141">
    <property type="entry name" value="FimA_N"/>
</dbReference>
<evidence type="ECO:0000256" key="3">
    <source>
        <dbReference type="ARBA" id="ARBA00022729"/>
    </source>
</evidence>
<dbReference type="Proteomes" id="UP000095541">
    <property type="component" value="Unassembled WGS sequence"/>
</dbReference>
<evidence type="ECO:0000313" key="8">
    <source>
        <dbReference type="Proteomes" id="UP000095541"/>
    </source>
</evidence>
<evidence type="ECO:0000256" key="4">
    <source>
        <dbReference type="ARBA" id="ARBA00023263"/>
    </source>
</evidence>
<evidence type="ECO:0000256" key="1">
    <source>
        <dbReference type="ARBA" id="ARBA00004561"/>
    </source>
</evidence>
<dbReference type="GO" id="GO:0009289">
    <property type="term" value="C:pilus"/>
    <property type="evidence" value="ECO:0007669"/>
    <property type="project" value="UniProtKB-SubCell"/>
</dbReference>
<evidence type="ECO:0000256" key="2">
    <source>
        <dbReference type="ARBA" id="ARBA00006011"/>
    </source>
</evidence>
<name>A0A174N3K4_BACT4</name>
<comment type="similarity">
    <text evidence="2">Belongs to the bacteroidetes fimbrillin superfamily. FimA/Mfa1 family.</text>
</comment>
<dbReference type="PROSITE" id="PS51257">
    <property type="entry name" value="PROKAR_LIPOPROTEIN"/>
    <property type="match status" value="1"/>
</dbReference>
<protein>
    <submittedName>
        <fullName evidence="7">Major fimbrial subunit protein (FimA)</fullName>
    </submittedName>
</protein>
<dbReference type="EMBL" id="CZBI01000001">
    <property type="protein sequence ID" value="CUP40880.1"/>
    <property type="molecule type" value="Genomic_DNA"/>
</dbReference>